<feature type="region of interest" description="Disordered" evidence="2">
    <location>
        <begin position="462"/>
        <end position="482"/>
    </location>
</feature>
<comment type="similarity">
    <text evidence="1">Belongs to the AAA ATPase family. BCS1 subfamily.</text>
</comment>
<protein>
    <recommendedName>
        <fullName evidence="3">AAA+ ATPase domain-containing protein</fullName>
    </recommendedName>
</protein>
<evidence type="ECO:0000256" key="2">
    <source>
        <dbReference type="SAM" id="MobiDB-lite"/>
    </source>
</evidence>
<accession>A0A836G5S8</accession>
<dbReference type="EMBL" id="JAFHKP010000036">
    <property type="protein sequence ID" value="KAG5465909.1"/>
    <property type="molecule type" value="Genomic_DNA"/>
</dbReference>
<evidence type="ECO:0000256" key="1">
    <source>
        <dbReference type="ARBA" id="ARBA00007448"/>
    </source>
</evidence>
<keyword evidence="5" id="KW-1185">Reference proteome</keyword>
<dbReference type="OrthoDB" id="10251412at2759"/>
<reference evidence="4 5" key="1">
    <citation type="submission" date="2021-02" db="EMBL/GenBank/DDBJ databases">
        <title>Leishmania (Mundinia) enrietti genome sequencing and assembly.</title>
        <authorList>
            <person name="Almutairi H."/>
            <person name="Gatherer D."/>
        </authorList>
    </citation>
    <scope>NUCLEOTIDE SEQUENCE [LARGE SCALE GENOMIC DNA]</scope>
    <source>
        <strain evidence="4">CUR178</strain>
    </source>
</reference>
<dbReference type="Proteomes" id="UP000674179">
    <property type="component" value="Chromosome 36"/>
</dbReference>
<dbReference type="InterPro" id="IPR050747">
    <property type="entry name" value="Mitochondrial_chaperone_BCS1"/>
</dbReference>
<dbReference type="GeneID" id="94167915"/>
<dbReference type="AlphaFoldDB" id="A0A836G5S8"/>
<evidence type="ECO:0000259" key="3">
    <source>
        <dbReference type="SMART" id="SM00382"/>
    </source>
</evidence>
<evidence type="ECO:0000313" key="5">
    <source>
        <dbReference type="Proteomes" id="UP000674179"/>
    </source>
</evidence>
<dbReference type="GO" id="GO:0005524">
    <property type="term" value="F:ATP binding"/>
    <property type="evidence" value="ECO:0007669"/>
    <property type="project" value="InterPro"/>
</dbReference>
<dbReference type="GO" id="GO:0016887">
    <property type="term" value="F:ATP hydrolysis activity"/>
    <property type="evidence" value="ECO:0007669"/>
    <property type="project" value="InterPro"/>
</dbReference>
<feature type="domain" description="AAA+ ATPase" evidence="3">
    <location>
        <begin position="312"/>
        <end position="535"/>
    </location>
</feature>
<dbReference type="InterPro" id="IPR027417">
    <property type="entry name" value="P-loop_NTPase"/>
</dbReference>
<dbReference type="RefSeq" id="XP_067688508.1">
    <property type="nucleotide sequence ID" value="XM_067832405.1"/>
</dbReference>
<dbReference type="KEGG" id="lenr:94167915"/>
<proteinExistence type="inferred from homology"/>
<sequence length="718" mass="80217">MFAPPVARVIPSPVWRSSLESSRLLALLWALEARVDAAAAILWRLLTTYSPFPFEVTGAIIVLGVIAIRQVVLWYALGGPPKHAYVYWKLNDLIQTAYYSDFLPEQHMCTAIIVYLTQKLWLDKPLTAAEVRNKSFMINLLSLYSRVEEDEHYSDSEEERFVFRGNEKLMVPVKLPIYPFWTPAHQDMVEVCTWMSTRRRKNCDPEVRRSVFLRARKDNSAGGGAAAEAALGRFVEDALTFYFANGYADRESYTLRMFCATVVAGKVIVRSVPLTLGPTLDTVFFPQRERVKSLLARFARKEGRYAIPGFPHKLGFLLYGPRGTGKRSFVRALAHHTRRHIVRVSLSSLTRSDQLCSILYLEPMLAGSASDWKLLTSRKVIFLLEDVDTNDDLVRARESNHVARVRRSRGLTTRDLQQVTGESVDAKEFVTADWASQSCRTQARAPEKVGMVTRSVARVPPLASTEEARGRKESFPSQRKRMDKPNLSSLLNVLDGVVEEPEQIVVMIVDHPERLDPALLRPGRLTTHLRFDYIELDDLLCLCGLFFGAERCEAAGTLDISGETKSVSQRTGCSYSRLDVSAAAPPPLGHGGLMEASEHLRAELHPSVADASKETEGAVHPLHEHRTGISVSAAEVQVKERVLRRLSVKQATQVRSCIAALEREASSKASDAQQRASYNFLVTPSHVHHLCMSATDLSGFLDALSTYIRSGHSESNAP</sequence>
<name>A0A836G5S8_LEIEN</name>
<dbReference type="InterPro" id="IPR003593">
    <property type="entry name" value="AAA+_ATPase"/>
</dbReference>
<organism evidence="4 5">
    <name type="scientific">Leishmania enriettii</name>
    <dbReference type="NCBI Taxonomy" id="5663"/>
    <lineage>
        <taxon>Eukaryota</taxon>
        <taxon>Discoba</taxon>
        <taxon>Euglenozoa</taxon>
        <taxon>Kinetoplastea</taxon>
        <taxon>Metakinetoplastina</taxon>
        <taxon>Trypanosomatida</taxon>
        <taxon>Trypanosomatidae</taxon>
        <taxon>Leishmaniinae</taxon>
        <taxon>Leishmania</taxon>
    </lineage>
</organism>
<dbReference type="Pfam" id="PF00004">
    <property type="entry name" value="AAA"/>
    <property type="match status" value="1"/>
</dbReference>
<dbReference type="InterPro" id="IPR003959">
    <property type="entry name" value="ATPase_AAA_core"/>
</dbReference>
<dbReference type="SMART" id="SM00382">
    <property type="entry name" value="AAA"/>
    <property type="match status" value="1"/>
</dbReference>
<evidence type="ECO:0000313" key="4">
    <source>
        <dbReference type="EMBL" id="KAG5465909.1"/>
    </source>
</evidence>
<comment type="caution">
    <text evidence="4">The sequence shown here is derived from an EMBL/GenBank/DDBJ whole genome shotgun (WGS) entry which is preliminary data.</text>
</comment>
<dbReference type="SUPFAM" id="SSF52540">
    <property type="entry name" value="P-loop containing nucleoside triphosphate hydrolases"/>
    <property type="match status" value="1"/>
</dbReference>
<dbReference type="PANTHER" id="PTHR23070">
    <property type="entry name" value="BCS1 AAA-TYPE ATPASE"/>
    <property type="match status" value="1"/>
</dbReference>
<gene>
    <name evidence="4" type="ORF">CUR178_00624</name>
</gene>
<dbReference type="Gene3D" id="3.40.50.300">
    <property type="entry name" value="P-loop containing nucleotide triphosphate hydrolases"/>
    <property type="match status" value="1"/>
</dbReference>